<dbReference type="Pfam" id="PF13532">
    <property type="entry name" value="2OG-FeII_Oxy_2"/>
    <property type="match status" value="1"/>
</dbReference>
<name>A0A9K3KJ13_9STRA</name>
<dbReference type="InterPro" id="IPR032854">
    <property type="entry name" value="ALKBH3"/>
</dbReference>
<dbReference type="GO" id="GO:0006307">
    <property type="term" value="P:DNA alkylation repair"/>
    <property type="evidence" value="ECO:0007669"/>
    <property type="project" value="InterPro"/>
</dbReference>
<dbReference type="PANTHER" id="PTHR31212">
    <property type="entry name" value="ALPHA-KETOGLUTARATE-DEPENDENT DIOXYGENASE ALKB HOMOLOG 3"/>
    <property type="match status" value="1"/>
</dbReference>
<protein>
    <submittedName>
        <fullName evidence="4">2OG-Fe(II) oxygenase superfamily-domain containing protein</fullName>
    </submittedName>
</protein>
<evidence type="ECO:0000259" key="3">
    <source>
        <dbReference type="PROSITE" id="PS51471"/>
    </source>
</evidence>
<dbReference type="EMBL" id="JAGRRH010000023">
    <property type="protein sequence ID" value="KAG7344316.1"/>
    <property type="molecule type" value="Genomic_DNA"/>
</dbReference>
<keyword evidence="2" id="KW-0732">Signal</keyword>
<dbReference type="Proteomes" id="UP000693970">
    <property type="component" value="Unassembled WGS sequence"/>
</dbReference>
<reference evidence="4" key="2">
    <citation type="submission" date="2021-04" db="EMBL/GenBank/DDBJ databases">
        <authorList>
            <person name="Podell S."/>
        </authorList>
    </citation>
    <scope>NUCLEOTIDE SEQUENCE</scope>
    <source>
        <strain evidence="4">Hildebrandi</strain>
    </source>
</reference>
<feature type="domain" description="Fe2OG dioxygenase" evidence="3">
    <location>
        <begin position="395"/>
        <end position="501"/>
    </location>
</feature>
<dbReference type="PANTHER" id="PTHR31212:SF4">
    <property type="entry name" value="ALPHA-KETOGLUTARATE-DEPENDENT DIOXYGENASE ALKB HOMOLOG 3"/>
    <property type="match status" value="1"/>
</dbReference>
<proteinExistence type="predicted"/>
<accession>A0A9K3KJ13</accession>
<evidence type="ECO:0000313" key="4">
    <source>
        <dbReference type="EMBL" id="KAG7344316.1"/>
    </source>
</evidence>
<organism evidence="4 5">
    <name type="scientific">Nitzschia inconspicua</name>
    <dbReference type="NCBI Taxonomy" id="303405"/>
    <lineage>
        <taxon>Eukaryota</taxon>
        <taxon>Sar</taxon>
        <taxon>Stramenopiles</taxon>
        <taxon>Ochrophyta</taxon>
        <taxon>Bacillariophyta</taxon>
        <taxon>Bacillariophyceae</taxon>
        <taxon>Bacillariophycidae</taxon>
        <taxon>Bacillariales</taxon>
        <taxon>Bacillariaceae</taxon>
        <taxon>Nitzschia</taxon>
    </lineage>
</organism>
<comment type="caution">
    <text evidence="4">The sequence shown here is derived from an EMBL/GenBank/DDBJ whole genome shotgun (WGS) entry which is preliminary data.</text>
</comment>
<dbReference type="PROSITE" id="PS51471">
    <property type="entry name" value="FE2OG_OXY"/>
    <property type="match status" value="1"/>
</dbReference>
<feature type="region of interest" description="Disordered" evidence="1">
    <location>
        <begin position="51"/>
        <end position="78"/>
    </location>
</feature>
<dbReference type="AlphaFoldDB" id="A0A9K3KJ13"/>
<evidence type="ECO:0000256" key="1">
    <source>
        <dbReference type="SAM" id="MobiDB-lite"/>
    </source>
</evidence>
<dbReference type="GO" id="GO:0051213">
    <property type="term" value="F:dioxygenase activity"/>
    <property type="evidence" value="ECO:0007669"/>
    <property type="project" value="InterPro"/>
</dbReference>
<dbReference type="InterPro" id="IPR005123">
    <property type="entry name" value="Oxoglu/Fe-dep_dioxygenase_dom"/>
</dbReference>
<dbReference type="InterPro" id="IPR027450">
    <property type="entry name" value="AlkB-like"/>
</dbReference>
<sequence length="507" mass="57152">MLVTTIRGVLRRVFTALIVTLLYCHMPCRRSPHNEAIFLVSEALTTHRSPIDTLSSSRRHIHRQHLSSSKGRPEGRPVHLNLSYKASEKQHLTIPAASSSSSKSLYLILQQSFTVQHILQNVACHLTSDQDPTGSLSSLTLVRLSKHMISDDNQRLFEDNQTGATSTENLLDFPQLFLLLERGLSTSIHCMTQASWSASPSSLESAVEGIKAVAVIIRILASRKIRKEGDTQFSFSQFCDPLVEKLYDETSTLQSLIQSHHLSGLHWAMDCFQRTGEGPSNKQRYELPQQLQEAHDALKLPFRIRQGLLLDSSTIFETTSTHCIVEEFILQVDFQSDAIKTTSTNRIVQERRQTAWQGDEKVAAFSYSGKSMPRKQWSPLVETIRDCLYQQTSQYYDGCLLNLYPDGESGMRYHIDPDQGSMWGYETAVVSIGATRKFAFRSNNPSGTAKTNNKPHAFVLFNGDVTEMFGDCQERFQHTVKTADSRGEKAPRVSLVFKKTLNSMRIS</sequence>
<evidence type="ECO:0000313" key="5">
    <source>
        <dbReference type="Proteomes" id="UP000693970"/>
    </source>
</evidence>
<reference evidence="4" key="1">
    <citation type="journal article" date="2021" name="Sci. Rep.">
        <title>Diploid genomic architecture of Nitzschia inconspicua, an elite biomass production diatom.</title>
        <authorList>
            <person name="Oliver A."/>
            <person name="Podell S."/>
            <person name="Pinowska A."/>
            <person name="Traller J.C."/>
            <person name="Smith S.R."/>
            <person name="McClure R."/>
            <person name="Beliaev A."/>
            <person name="Bohutskyi P."/>
            <person name="Hill E.A."/>
            <person name="Rabines A."/>
            <person name="Zheng H."/>
            <person name="Allen L.Z."/>
            <person name="Kuo A."/>
            <person name="Grigoriev I.V."/>
            <person name="Allen A.E."/>
            <person name="Hazlebeck D."/>
            <person name="Allen E.E."/>
        </authorList>
    </citation>
    <scope>NUCLEOTIDE SEQUENCE</scope>
    <source>
        <strain evidence="4">Hildebrandi</strain>
    </source>
</reference>
<dbReference type="OrthoDB" id="545910at2759"/>
<feature type="signal peptide" evidence="2">
    <location>
        <begin position="1"/>
        <end position="30"/>
    </location>
</feature>
<keyword evidence="5" id="KW-1185">Reference proteome</keyword>
<feature type="chain" id="PRO_5039901100" evidence="2">
    <location>
        <begin position="31"/>
        <end position="507"/>
    </location>
</feature>
<evidence type="ECO:0000256" key="2">
    <source>
        <dbReference type="SAM" id="SignalP"/>
    </source>
</evidence>
<gene>
    <name evidence="4" type="ORF">IV203_022324</name>
</gene>